<dbReference type="GO" id="GO:0030246">
    <property type="term" value="F:carbohydrate binding"/>
    <property type="evidence" value="ECO:0007669"/>
    <property type="project" value="InterPro"/>
</dbReference>
<keyword evidence="8" id="KW-1185">Reference proteome</keyword>
<dbReference type="GO" id="GO:0006355">
    <property type="term" value="P:regulation of DNA-templated transcription"/>
    <property type="evidence" value="ECO:0007669"/>
    <property type="project" value="InterPro"/>
</dbReference>
<reference evidence="7 8" key="1">
    <citation type="submission" date="2018-10" db="EMBL/GenBank/DDBJ databases">
        <authorList>
            <person name="Zhang X."/>
        </authorList>
    </citation>
    <scope>NUCLEOTIDE SEQUENCE [LARGE SCALE GENOMIC DNA]</scope>
    <source>
        <strain evidence="7 8">SK-G1</strain>
    </source>
</reference>
<name>A0A3G2R5S9_9FIRM</name>
<dbReference type="InterPro" id="IPR012318">
    <property type="entry name" value="HTH_CRP"/>
</dbReference>
<evidence type="ECO:0000256" key="4">
    <source>
        <dbReference type="ARBA" id="ARBA00023163"/>
    </source>
</evidence>
<evidence type="ECO:0000256" key="3">
    <source>
        <dbReference type="ARBA" id="ARBA00023125"/>
    </source>
</evidence>
<feature type="domain" description="Sugar-binding" evidence="5">
    <location>
        <begin position="62"/>
        <end position="311"/>
    </location>
</feature>
<dbReference type="AlphaFoldDB" id="A0A3G2R5S9"/>
<dbReference type="Gene3D" id="3.40.50.1360">
    <property type="match status" value="1"/>
</dbReference>
<dbReference type="SUPFAM" id="SSF100950">
    <property type="entry name" value="NagB/RpiA/CoA transferase-like"/>
    <property type="match status" value="1"/>
</dbReference>
<protein>
    <submittedName>
        <fullName evidence="7">Winged helix-turn-helix transcriptional regulator</fullName>
    </submittedName>
</protein>
<dbReference type="Pfam" id="PF04198">
    <property type="entry name" value="Sugar-bind"/>
    <property type="match status" value="1"/>
</dbReference>
<keyword evidence="4" id="KW-0804">Transcription</keyword>
<organism evidence="7 8">
    <name type="scientific">Biomaibacter acetigenes</name>
    <dbReference type="NCBI Taxonomy" id="2316383"/>
    <lineage>
        <taxon>Bacteria</taxon>
        <taxon>Bacillati</taxon>
        <taxon>Bacillota</taxon>
        <taxon>Clostridia</taxon>
        <taxon>Thermosediminibacterales</taxon>
        <taxon>Tepidanaerobacteraceae</taxon>
        <taxon>Biomaibacter</taxon>
    </lineage>
</organism>
<dbReference type="GO" id="GO:0003677">
    <property type="term" value="F:DNA binding"/>
    <property type="evidence" value="ECO:0007669"/>
    <property type="project" value="UniProtKB-KW"/>
</dbReference>
<sequence>MVNYKETRLLIRIAHMYYDENKTQQEIANKLGVSRPSISRLLQKAREEGIVEIKINYEGSFARLEDTLEKAFGIKEVIITPFDEEGEGLKRLLAEAAAGFLMRALKDRDIIGVSWGTTLAYVHEYLKNAPKLNVTFVPLVGGVGQTKLDVHSNQIVINLARAFGGDWQLLHAPAIVDSLNVKNTILSDKNTRQVLELAEKSCVALIGVGAPLTPHSTMLETGYFSEKELEQLKNTGAVCDLCSIFLDKEGRLCPAEINQRVIGISLEKLTKIPLVIGVAGGPDKHEAILAALKGGHLDVLITDEHTGHFLLGKN</sequence>
<evidence type="ECO:0000256" key="2">
    <source>
        <dbReference type="ARBA" id="ARBA00023015"/>
    </source>
</evidence>
<gene>
    <name evidence="7" type="ORF">D2962_10065</name>
</gene>
<dbReference type="InterPro" id="IPR037171">
    <property type="entry name" value="NagB/RpiA_transferase-like"/>
</dbReference>
<dbReference type="Proteomes" id="UP000280960">
    <property type="component" value="Chromosome"/>
</dbReference>
<dbReference type="PANTHER" id="PTHR34294:SF1">
    <property type="entry name" value="TRANSCRIPTIONAL REGULATOR LSRR"/>
    <property type="match status" value="1"/>
</dbReference>
<dbReference type="Pfam" id="PF13545">
    <property type="entry name" value="HTH_Crp_2"/>
    <property type="match status" value="1"/>
</dbReference>
<proteinExistence type="inferred from homology"/>
<evidence type="ECO:0000259" key="6">
    <source>
        <dbReference type="Pfam" id="PF13545"/>
    </source>
</evidence>
<dbReference type="SUPFAM" id="SSF46785">
    <property type="entry name" value="Winged helix' DNA-binding domain"/>
    <property type="match status" value="1"/>
</dbReference>
<dbReference type="RefSeq" id="WP_120767781.1">
    <property type="nucleotide sequence ID" value="NZ_CP033169.1"/>
</dbReference>
<dbReference type="InterPro" id="IPR051054">
    <property type="entry name" value="SorC_transcr_regulators"/>
</dbReference>
<keyword evidence="3" id="KW-0238">DNA-binding</keyword>
<keyword evidence="2" id="KW-0805">Transcription regulation</keyword>
<dbReference type="InterPro" id="IPR007324">
    <property type="entry name" value="Sugar-bd_dom_put"/>
</dbReference>
<dbReference type="EMBL" id="CP033169">
    <property type="protein sequence ID" value="AYO30914.1"/>
    <property type="molecule type" value="Genomic_DNA"/>
</dbReference>
<feature type="domain" description="HTH crp-type" evidence="6">
    <location>
        <begin position="23"/>
        <end position="52"/>
    </location>
</feature>
<dbReference type="PANTHER" id="PTHR34294">
    <property type="entry name" value="TRANSCRIPTIONAL REGULATOR-RELATED"/>
    <property type="match status" value="1"/>
</dbReference>
<evidence type="ECO:0000259" key="5">
    <source>
        <dbReference type="Pfam" id="PF04198"/>
    </source>
</evidence>
<evidence type="ECO:0000313" key="7">
    <source>
        <dbReference type="EMBL" id="AYO30914.1"/>
    </source>
</evidence>
<dbReference type="Gene3D" id="1.10.10.60">
    <property type="entry name" value="Homeodomain-like"/>
    <property type="match status" value="1"/>
</dbReference>
<dbReference type="KEGG" id="bacg:D2962_10065"/>
<evidence type="ECO:0000313" key="8">
    <source>
        <dbReference type="Proteomes" id="UP000280960"/>
    </source>
</evidence>
<dbReference type="InterPro" id="IPR036390">
    <property type="entry name" value="WH_DNA-bd_sf"/>
</dbReference>
<comment type="similarity">
    <text evidence="1">Belongs to the SorC transcriptional regulatory family.</text>
</comment>
<accession>A0A3G2R5S9</accession>
<evidence type="ECO:0000256" key="1">
    <source>
        <dbReference type="ARBA" id="ARBA00010466"/>
    </source>
</evidence>